<organism evidence="2 3">
    <name type="scientific">Terrilactibacillus laevilacticus</name>
    <dbReference type="NCBI Taxonomy" id="1380157"/>
    <lineage>
        <taxon>Bacteria</taxon>
        <taxon>Bacillati</taxon>
        <taxon>Bacillota</taxon>
        <taxon>Bacilli</taxon>
        <taxon>Bacillales</taxon>
        <taxon>Bacillaceae</taxon>
        <taxon>Terrilactibacillus</taxon>
    </lineage>
</organism>
<dbReference type="PIRSF" id="PIRSF018297">
    <property type="entry name" value="Doc"/>
    <property type="match status" value="1"/>
</dbReference>
<sequence length="131" mass="14915">MVRFISDKEIIFLNALMINKYSPGEQKGVKDEKLLDSALKRPQSSVFGQDAYPSIFEKAAALFSSVCQNHGFHNANKRTGFAATFLFLKLNGFILDTNETEAEEYTLFVVNKKPPIKTIAQWLKRNSKRRP</sequence>
<feature type="domain" description="Fido" evidence="1">
    <location>
        <begin position="5"/>
        <end position="125"/>
    </location>
</feature>
<evidence type="ECO:0000259" key="1">
    <source>
        <dbReference type="PROSITE" id="PS51459"/>
    </source>
</evidence>
<dbReference type="RefSeq" id="WP_141189830.1">
    <property type="nucleotide sequence ID" value="NZ_JBHUMR010000007.1"/>
</dbReference>
<gene>
    <name evidence="2" type="ORF">ACFSTF_03625</name>
</gene>
<accession>A0ABW5PM79</accession>
<dbReference type="PANTHER" id="PTHR39426:SF1">
    <property type="entry name" value="HOMOLOGY TO DEATH-ON-CURING PROTEIN OF PHAGE P1"/>
    <property type="match status" value="1"/>
</dbReference>
<dbReference type="InterPro" id="IPR006440">
    <property type="entry name" value="Doc"/>
</dbReference>
<dbReference type="Gene3D" id="1.20.120.1870">
    <property type="entry name" value="Fic/DOC protein, Fido domain"/>
    <property type="match status" value="1"/>
</dbReference>
<proteinExistence type="predicted"/>
<dbReference type="InterPro" id="IPR003812">
    <property type="entry name" value="Fido"/>
</dbReference>
<dbReference type="InterPro" id="IPR053737">
    <property type="entry name" value="Type_II_TA_Toxin"/>
</dbReference>
<dbReference type="PANTHER" id="PTHR39426">
    <property type="entry name" value="HOMOLOGY TO DEATH-ON-CURING PROTEIN OF PHAGE P1"/>
    <property type="match status" value="1"/>
</dbReference>
<comment type="caution">
    <text evidence="2">The sequence shown here is derived from an EMBL/GenBank/DDBJ whole genome shotgun (WGS) entry which is preliminary data.</text>
</comment>
<keyword evidence="3" id="KW-1185">Reference proteome</keyword>
<name>A0ABW5PM79_9BACI</name>
<dbReference type="SUPFAM" id="SSF140931">
    <property type="entry name" value="Fic-like"/>
    <property type="match status" value="1"/>
</dbReference>
<dbReference type="EMBL" id="JBHUMR010000007">
    <property type="protein sequence ID" value="MFD2616406.1"/>
    <property type="molecule type" value="Genomic_DNA"/>
</dbReference>
<dbReference type="Pfam" id="PF02661">
    <property type="entry name" value="Fic"/>
    <property type="match status" value="1"/>
</dbReference>
<dbReference type="PROSITE" id="PS51459">
    <property type="entry name" value="FIDO"/>
    <property type="match status" value="1"/>
</dbReference>
<dbReference type="InterPro" id="IPR036597">
    <property type="entry name" value="Fido-like_dom_sf"/>
</dbReference>
<evidence type="ECO:0000313" key="2">
    <source>
        <dbReference type="EMBL" id="MFD2616406.1"/>
    </source>
</evidence>
<protein>
    <submittedName>
        <fullName evidence="2">Type II toxin-antitoxin system death-on-curing family toxin</fullName>
    </submittedName>
</protein>
<dbReference type="Proteomes" id="UP001597458">
    <property type="component" value="Unassembled WGS sequence"/>
</dbReference>
<dbReference type="NCBIfam" id="TIGR01550">
    <property type="entry name" value="DOC_P1"/>
    <property type="match status" value="1"/>
</dbReference>
<reference evidence="3" key="1">
    <citation type="journal article" date="2019" name="Int. J. Syst. Evol. Microbiol.">
        <title>The Global Catalogue of Microorganisms (GCM) 10K type strain sequencing project: providing services to taxonomists for standard genome sequencing and annotation.</title>
        <authorList>
            <consortium name="The Broad Institute Genomics Platform"/>
            <consortium name="The Broad Institute Genome Sequencing Center for Infectious Disease"/>
            <person name="Wu L."/>
            <person name="Ma J."/>
        </authorList>
    </citation>
    <scope>NUCLEOTIDE SEQUENCE [LARGE SCALE GENOMIC DNA]</scope>
    <source>
        <strain evidence="3">TISTR 2241</strain>
    </source>
</reference>
<evidence type="ECO:0000313" key="3">
    <source>
        <dbReference type="Proteomes" id="UP001597458"/>
    </source>
</evidence>